<accession>A0ABS8XCP7</accession>
<dbReference type="InterPro" id="IPR027600">
    <property type="entry name" value="HprK-rel_A"/>
</dbReference>
<keyword evidence="2" id="KW-1185">Reference proteome</keyword>
<dbReference type="GO" id="GO:0016301">
    <property type="term" value="F:kinase activity"/>
    <property type="evidence" value="ECO:0007669"/>
    <property type="project" value="UniProtKB-KW"/>
</dbReference>
<sequence length="301" mass="32985">MLTVGSLERPELLRRLREGLTLRTGPFAYRIHSRCAPVADGLATLYADFEVEAPGGIADFHVHVRPVRGPRRWWRPQVEFRLDQHSPFLPLPADHAFALLEWGMNWCLASQANHHLLFHAAVLEKNGECLVMPGDPGAGKSTLTAALMLSGWRLLSDEMAMIDRDNGLAVPLARPVSLKNRSIDIIRAFSPQAVLGEAARDTHKGTVSHLRASPASVAGRLIPVRPTQLLFPHWSAGAATRLTPVPKGEAFERLASHAFNYSLLGRLGFELTAALIDGCQCWDFGYSDLPDGLAALEGLRS</sequence>
<keyword evidence="1" id="KW-0418">Kinase</keyword>
<dbReference type="NCBIfam" id="TIGR04352">
    <property type="entry name" value="HprK_rel_A"/>
    <property type="match status" value="1"/>
</dbReference>
<protein>
    <submittedName>
        <fullName evidence="1">HprK-related kinase A</fullName>
    </submittedName>
</protein>
<organism evidence="1 2">
    <name type="scientific">Pelomonas caseinilytica</name>
    <dbReference type="NCBI Taxonomy" id="2906763"/>
    <lineage>
        <taxon>Bacteria</taxon>
        <taxon>Pseudomonadati</taxon>
        <taxon>Pseudomonadota</taxon>
        <taxon>Betaproteobacteria</taxon>
        <taxon>Burkholderiales</taxon>
        <taxon>Sphaerotilaceae</taxon>
        <taxon>Roseateles</taxon>
    </lineage>
</organism>
<dbReference type="SUPFAM" id="SSF53795">
    <property type="entry name" value="PEP carboxykinase-like"/>
    <property type="match status" value="1"/>
</dbReference>
<evidence type="ECO:0000313" key="2">
    <source>
        <dbReference type="Proteomes" id="UP001201463"/>
    </source>
</evidence>
<dbReference type="Gene3D" id="3.40.50.300">
    <property type="entry name" value="P-loop containing nucleotide triphosphate hydrolases"/>
    <property type="match status" value="1"/>
</dbReference>
<dbReference type="EMBL" id="JAJTWT010000006">
    <property type="protein sequence ID" value="MCE4538706.1"/>
    <property type="molecule type" value="Genomic_DNA"/>
</dbReference>
<dbReference type="Proteomes" id="UP001201463">
    <property type="component" value="Unassembled WGS sequence"/>
</dbReference>
<reference evidence="1 2" key="1">
    <citation type="submission" date="2021-12" db="EMBL/GenBank/DDBJ databases">
        <title>Genome seq of p7.</title>
        <authorList>
            <person name="Seo T."/>
        </authorList>
    </citation>
    <scope>NUCLEOTIDE SEQUENCE [LARGE SCALE GENOMIC DNA]</scope>
    <source>
        <strain evidence="1 2">P7</strain>
    </source>
</reference>
<comment type="caution">
    <text evidence="1">The sequence shown here is derived from an EMBL/GenBank/DDBJ whole genome shotgun (WGS) entry which is preliminary data.</text>
</comment>
<dbReference type="InterPro" id="IPR027417">
    <property type="entry name" value="P-loop_NTPase"/>
</dbReference>
<proteinExistence type="predicted"/>
<gene>
    <name evidence="1" type="ORF">LXT12_15750</name>
</gene>
<dbReference type="RefSeq" id="WP_233393148.1">
    <property type="nucleotide sequence ID" value="NZ_JAJTWT010000006.1"/>
</dbReference>
<keyword evidence="1" id="KW-0808">Transferase</keyword>
<evidence type="ECO:0000313" key="1">
    <source>
        <dbReference type="EMBL" id="MCE4538706.1"/>
    </source>
</evidence>
<name>A0ABS8XCP7_9BURK</name>